<evidence type="ECO:0000313" key="7">
    <source>
        <dbReference type="EMBL" id="KKL09342.1"/>
    </source>
</evidence>
<keyword evidence="3" id="KW-0158">Chromosome</keyword>
<dbReference type="PIRSF" id="PIRSF028732">
    <property type="entry name" value="Alba"/>
    <property type="match status" value="1"/>
</dbReference>
<dbReference type="SUPFAM" id="SSF82704">
    <property type="entry name" value="AlbA-like"/>
    <property type="match status" value="1"/>
</dbReference>
<name>A0A0F9B6D5_9ZZZZ</name>
<dbReference type="GO" id="GO:0005737">
    <property type="term" value="C:cytoplasm"/>
    <property type="evidence" value="ECO:0007669"/>
    <property type="project" value="UniProtKB-SubCell"/>
</dbReference>
<accession>A0A0F9B6D5</accession>
<evidence type="ECO:0000256" key="4">
    <source>
        <dbReference type="ARBA" id="ARBA00022490"/>
    </source>
</evidence>
<dbReference type="HAMAP" id="MF_01122">
    <property type="entry name" value="AlbA"/>
    <property type="match status" value="1"/>
</dbReference>
<dbReference type="AlphaFoldDB" id="A0A0F9B6D5"/>
<protein>
    <recommendedName>
        <fullName evidence="6">DNA/RNA-binding protein Alba-like domain-containing protein</fullName>
    </recommendedName>
</protein>
<dbReference type="EMBL" id="LAZR01042521">
    <property type="protein sequence ID" value="KKL09342.1"/>
    <property type="molecule type" value="Genomic_DNA"/>
</dbReference>
<dbReference type="InterPro" id="IPR036882">
    <property type="entry name" value="Alba-like_dom_sf"/>
</dbReference>
<evidence type="ECO:0000256" key="3">
    <source>
        <dbReference type="ARBA" id="ARBA00022454"/>
    </source>
</evidence>
<evidence type="ECO:0000256" key="2">
    <source>
        <dbReference type="ARBA" id="ARBA00004496"/>
    </source>
</evidence>
<dbReference type="GO" id="GO:0003677">
    <property type="term" value="F:DNA binding"/>
    <property type="evidence" value="ECO:0007669"/>
    <property type="project" value="UniProtKB-KW"/>
</dbReference>
<keyword evidence="5" id="KW-0238">DNA-binding</keyword>
<reference evidence="7" key="1">
    <citation type="journal article" date="2015" name="Nature">
        <title>Complex archaea that bridge the gap between prokaryotes and eukaryotes.</title>
        <authorList>
            <person name="Spang A."/>
            <person name="Saw J.H."/>
            <person name="Jorgensen S.L."/>
            <person name="Zaremba-Niedzwiedzka K."/>
            <person name="Martijn J."/>
            <person name="Lind A.E."/>
            <person name="van Eijk R."/>
            <person name="Schleper C."/>
            <person name="Guy L."/>
            <person name="Ettema T.J."/>
        </authorList>
    </citation>
    <scope>NUCLEOTIDE SEQUENCE</scope>
</reference>
<organism evidence="7">
    <name type="scientific">marine sediment metagenome</name>
    <dbReference type="NCBI Taxonomy" id="412755"/>
    <lineage>
        <taxon>unclassified sequences</taxon>
        <taxon>metagenomes</taxon>
        <taxon>ecological metagenomes</taxon>
    </lineage>
</organism>
<feature type="domain" description="DNA/RNA-binding protein Alba-like" evidence="6">
    <location>
        <begin position="5"/>
        <end position="68"/>
    </location>
</feature>
<dbReference type="InterPro" id="IPR013795">
    <property type="entry name" value="DNA/RNA-bd_Alba"/>
</dbReference>
<evidence type="ECO:0000256" key="1">
    <source>
        <dbReference type="ARBA" id="ARBA00004286"/>
    </source>
</evidence>
<dbReference type="GO" id="GO:0003723">
    <property type="term" value="F:RNA binding"/>
    <property type="evidence" value="ECO:0007669"/>
    <property type="project" value="InterPro"/>
</dbReference>
<comment type="subcellular location">
    <subcellularLocation>
        <location evidence="1">Chromosome</location>
    </subcellularLocation>
    <subcellularLocation>
        <location evidence="2">Cytoplasm</location>
    </subcellularLocation>
</comment>
<comment type="caution">
    <text evidence="7">The sequence shown here is derived from an EMBL/GenBank/DDBJ whole genome shotgun (WGS) entry which is preliminary data.</text>
</comment>
<proteinExistence type="inferred from homology"/>
<sequence length="90" mass="10078">MQSESVLIGTKPLHSYILAAFTKFNENLCTKVILKARGRAISRCVDVAEIITKKYFKDIVDISDIRVSTVAINGNNISTIEIDLTRINHK</sequence>
<keyword evidence="4" id="KW-0963">Cytoplasm</keyword>
<evidence type="ECO:0000256" key="5">
    <source>
        <dbReference type="ARBA" id="ARBA00023125"/>
    </source>
</evidence>
<evidence type="ECO:0000259" key="6">
    <source>
        <dbReference type="Pfam" id="PF01918"/>
    </source>
</evidence>
<dbReference type="InterPro" id="IPR002775">
    <property type="entry name" value="DNA/RNA-bd_Alba-like"/>
</dbReference>
<dbReference type="Pfam" id="PF01918">
    <property type="entry name" value="Alba"/>
    <property type="match status" value="1"/>
</dbReference>
<dbReference type="GO" id="GO:0005694">
    <property type="term" value="C:chromosome"/>
    <property type="evidence" value="ECO:0007669"/>
    <property type="project" value="UniProtKB-SubCell"/>
</dbReference>
<dbReference type="Gene3D" id="3.30.110.20">
    <property type="entry name" value="Alba-like domain"/>
    <property type="match status" value="1"/>
</dbReference>
<gene>
    <name evidence="7" type="ORF">LCGC14_2566800</name>
</gene>